<name>A0ABU0EMR8_9PSEU</name>
<protein>
    <submittedName>
        <fullName evidence="1">Uncharacterized protein</fullName>
    </submittedName>
</protein>
<keyword evidence="2" id="KW-1185">Reference proteome</keyword>
<proteinExistence type="predicted"/>
<sequence>MTTTALLDTHTTEVMHAMATLDAVAREHHLQLRTTHIKPAQPGAKRWDPKTEDYTRPVLPELGLFPPDTAEFVRWCRALDVTTIHVERRPSDVCFHATTDRDGLTWRIHGWIPRDDNGRAMPGITVDWTRTSSGRRGNHATIPLTDLVTSLAHRGVRIP</sequence>
<organism evidence="1 2">
    <name type="scientific">Amycolatopsis thermophila</name>
    <dbReference type="NCBI Taxonomy" id="206084"/>
    <lineage>
        <taxon>Bacteria</taxon>
        <taxon>Bacillati</taxon>
        <taxon>Actinomycetota</taxon>
        <taxon>Actinomycetes</taxon>
        <taxon>Pseudonocardiales</taxon>
        <taxon>Pseudonocardiaceae</taxon>
        <taxon>Amycolatopsis</taxon>
    </lineage>
</organism>
<dbReference type="RefSeq" id="WP_306988487.1">
    <property type="nucleotide sequence ID" value="NZ_JAUSUT010000001.1"/>
</dbReference>
<dbReference type="EMBL" id="JAUSUT010000001">
    <property type="protein sequence ID" value="MDQ0376571.1"/>
    <property type="molecule type" value="Genomic_DNA"/>
</dbReference>
<evidence type="ECO:0000313" key="2">
    <source>
        <dbReference type="Proteomes" id="UP001229651"/>
    </source>
</evidence>
<comment type="caution">
    <text evidence="1">The sequence shown here is derived from an EMBL/GenBank/DDBJ whole genome shotgun (WGS) entry which is preliminary data.</text>
</comment>
<accession>A0ABU0EMR8</accession>
<evidence type="ECO:0000313" key="1">
    <source>
        <dbReference type="EMBL" id="MDQ0376571.1"/>
    </source>
</evidence>
<dbReference type="Proteomes" id="UP001229651">
    <property type="component" value="Unassembled WGS sequence"/>
</dbReference>
<reference evidence="1 2" key="1">
    <citation type="submission" date="2023-07" db="EMBL/GenBank/DDBJ databases">
        <title>Sequencing the genomes of 1000 actinobacteria strains.</title>
        <authorList>
            <person name="Klenk H.-P."/>
        </authorList>
    </citation>
    <scope>NUCLEOTIDE SEQUENCE [LARGE SCALE GENOMIC DNA]</scope>
    <source>
        <strain evidence="1 2">DSM 45805</strain>
    </source>
</reference>
<gene>
    <name evidence="1" type="ORF">FB470_000565</name>
</gene>